<dbReference type="InterPro" id="IPR037171">
    <property type="entry name" value="NagB/RpiA_transferase-like"/>
</dbReference>
<evidence type="ECO:0000313" key="4">
    <source>
        <dbReference type="EMBL" id="MVQ35465.1"/>
    </source>
</evidence>
<proteinExistence type="predicted"/>
<evidence type="ECO:0000313" key="5">
    <source>
        <dbReference type="Proteomes" id="UP000467637"/>
    </source>
</evidence>
<evidence type="ECO:0000259" key="3">
    <source>
        <dbReference type="Pfam" id="PF01182"/>
    </source>
</evidence>
<sequence>MQERRIRLKIEVLPPEEIKNRVADLLSEQIKRKPTSVLGMTTGSSPIKYGIYQEWIRREQAGEISFHEAKFINPDELVGIPVDHPESYRTYMQEHLFGQLQTLRYEPQIPDGSSRDLMAECLRFDQVLADLGYVDWQLMGLGLNGHIAFIEPSNHIPAKTYVSQLFVENRPVHSPHFRSEDEVPKQSITIGLEAVMKARNIVLVATGDNKADMVAKAFAGPITTNVPASFLQLHANATIILDAAAASKISL</sequence>
<dbReference type="Proteomes" id="UP000467637">
    <property type="component" value="Unassembled WGS sequence"/>
</dbReference>
<keyword evidence="1" id="KW-0378">Hydrolase</keyword>
<feature type="domain" description="Glucosamine/galactosamine-6-phosphate isomerase" evidence="3">
    <location>
        <begin position="17"/>
        <end position="238"/>
    </location>
</feature>
<dbReference type="InterPro" id="IPR004547">
    <property type="entry name" value="Glucosamine6P_isomerase"/>
</dbReference>
<dbReference type="Gene3D" id="3.40.50.1360">
    <property type="match status" value="1"/>
</dbReference>
<dbReference type="EMBL" id="WSEM01000012">
    <property type="protein sequence ID" value="MVQ35465.1"/>
    <property type="molecule type" value="Genomic_DNA"/>
</dbReference>
<protein>
    <submittedName>
        <fullName evidence="4">Glucosamine-6-phosphate deaminase</fullName>
    </submittedName>
</protein>
<name>A0ABW9U882_9BACL</name>
<dbReference type="SUPFAM" id="SSF100950">
    <property type="entry name" value="NagB/RpiA/CoA transferase-like"/>
    <property type="match status" value="1"/>
</dbReference>
<gene>
    <name evidence="4" type="ORF">GON05_12485</name>
</gene>
<dbReference type="PANTHER" id="PTHR11280:SF5">
    <property type="entry name" value="GLUCOSAMINE-6-PHOSPHATE ISOMERASE"/>
    <property type="match status" value="1"/>
</dbReference>
<evidence type="ECO:0000256" key="2">
    <source>
        <dbReference type="ARBA" id="ARBA00023277"/>
    </source>
</evidence>
<dbReference type="PROSITE" id="PS01161">
    <property type="entry name" value="GLC_GALNAC_ISOMERASE"/>
    <property type="match status" value="1"/>
</dbReference>
<reference evidence="4 5" key="1">
    <citation type="submission" date="2019-12" db="EMBL/GenBank/DDBJ databases">
        <authorList>
            <person name="Huq M.A."/>
        </authorList>
    </citation>
    <scope>NUCLEOTIDE SEQUENCE [LARGE SCALE GENOMIC DNA]</scope>
    <source>
        <strain evidence="4 5">MAH-34</strain>
    </source>
</reference>
<accession>A0ABW9U882</accession>
<keyword evidence="5" id="KW-1185">Reference proteome</keyword>
<dbReference type="PANTHER" id="PTHR11280">
    <property type="entry name" value="GLUCOSAMINE-6-PHOSPHATE ISOMERASE"/>
    <property type="match status" value="1"/>
</dbReference>
<dbReference type="InterPro" id="IPR006148">
    <property type="entry name" value="Glc/Gal-6P_isomerase"/>
</dbReference>
<keyword evidence="2" id="KW-0119">Carbohydrate metabolism</keyword>
<dbReference type="InterPro" id="IPR018321">
    <property type="entry name" value="Glucosamine6P_isomerase_CS"/>
</dbReference>
<evidence type="ECO:0000256" key="1">
    <source>
        <dbReference type="ARBA" id="ARBA00022801"/>
    </source>
</evidence>
<comment type="caution">
    <text evidence="4">The sequence shown here is derived from an EMBL/GenBank/DDBJ whole genome shotgun (WGS) entry which is preliminary data.</text>
</comment>
<dbReference type="CDD" id="cd01399">
    <property type="entry name" value="GlcN6P_deaminase"/>
    <property type="match status" value="1"/>
</dbReference>
<organism evidence="4 5">
    <name type="scientific">Paenibacillus anseongense</name>
    <dbReference type="NCBI Taxonomy" id="2682845"/>
    <lineage>
        <taxon>Bacteria</taxon>
        <taxon>Bacillati</taxon>
        <taxon>Bacillota</taxon>
        <taxon>Bacilli</taxon>
        <taxon>Bacillales</taxon>
        <taxon>Paenibacillaceae</taxon>
        <taxon>Paenibacillus</taxon>
    </lineage>
</organism>
<dbReference type="Pfam" id="PF01182">
    <property type="entry name" value="Glucosamine_iso"/>
    <property type="match status" value="1"/>
</dbReference>